<keyword evidence="1" id="KW-0479">Metal-binding</keyword>
<dbReference type="InterPro" id="IPR006564">
    <property type="entry name" value="Znf_PMZ"/>
</dbReference>
<organism evidence="6 7">
    <name type="scientific">Brassica cretica</name>
    <name type="common">Mustard</name>
    <dbReference type="NCBI Taxonomy" id="69181"/>
    <lineage>
        <taxon>Eukaryota</taxon>
        <taxon>Viridiplantae</taxon>
        <taxon>Streptophyta</taxon>
        <taxon>Embryophyta</taxon>
        <taxon>Tracheophyta</taxon>
        <taxon>Spermatophyta</taxon>
        <taxon>Magnoliopsida</taxon>
        <taxon>eudicotyledons</taxon>
        <taxon>Gunneridae</taxon>
        <taxon>Pentapetalae</taxon>
        <taxon>rosids</taxon>
        <taxon>malvids</taxon>
        <taxon>Brassicales</taxon>
        <taxon>Brassicaceae</taxon>
        <taxon>Brassiceae</taxon>
        <taxon>Brassica</taxon>
    </lineage>
</organism>
<sequence>MTVQPIDGWRFFVKVGNMDCVVDLEHGKCDCGVYAVEKIPCSHAIAAGTSVRLHISTLVCPVYSKDFLFAGYSENIYPCVGQQVEEHTCFPPEEANPGSNTGLIDAQNARKLAIRNHNVNRPVISLPEDFPLSRPEGRPVIRPGFFLPEDLQVSRPVISLLEDLQLSRPEGRPVFFLPEDLQVSRPVISLPEDLQLSRPEGHPVSRPGFFLPEDLQVSLPVFSLLEDLQLSHPEGRPVSRPGFFLPEDLQVSRPVFSLPEDLQLSRPEGRPVSRPEFFLPEDLHISRPVFSLWTKNLCYELICVNFFVKLHNQKNLRWSCPLYYPKYSYKRSLLRRFSRLLIVKSSNIPDDLTVSLLRRI</sequence>
<dbReference type="AlphaFoldDB" id="A0A8S9NRB9"/>
<dbReference type="EMBL" id="QGKX02001621">
    <property type="protein sequence ID" value="KAF3504761.1"/>
    <property type="molecule type" value="Genomic_DNA"/>
</dbReference>
<keyword evidence="3" id="KW-0862">Zinc</keyword>
<evidence type="ECO:0000313" key="7">
    <source>
        <dbReference type="Proteomes" id="UP000712600"/>
    </source>
</evidence>
<evidence type="ECO:0000256" key="1">
    <source>
        <dbReference type="ARBA" id="ARBA00022723"/>
    </source>
</evidence>
<reference evidence="6" key="1">
    <citation type="submission" date="2019-12" db="EMBL/GenBank/DDBJ databases">
        <title>Genome sequencing and annotation of Brassica cretica.</title>
        <authorList>
            <person name="Studholme D.J."/>
            <person name="Sarris P."/>
        </authorList>
    </citation>
    <scope>NUCLEOTIDE SEQUENCE</scope>
    <source>
        <strain evidence="6">PFS-109/04</strain>
        <tissue evidence="6">Leaf</tissue>
    </source>
</reference>
<dbReference type="InterPro" id="IPR007527">
    <property type="entry name" value="Znf_SWIM"/>
</dbReference>
<evidence type="ECO:0000256" key="4">
    <source>
        <dbReference type="PROSITE-ProRule" id="PRU00325"/>
    </source>
</evidence>
<name>A0A8S9NRB9_BRACR</name>
<dbReference type="PROSITE" id="PS50966">
    <property type="entry name" value="ZF_SWIM"/>
    <property type="match status" value="1"/>
</dbReference>
<comment type="caution">
    <text evidence="6">The sequence shown here is derived from an EMBL/GenBank/DDBJ whole genome shotgun (WGS) entry which is preliminary data.</text>
</comment>
<keyword evidence="2 4" id="KW-0863">Zinc-finger</keyword>
<gene>
    <name evidence="6" type="ORF">F2Q69_00040841</name>
</gene>
<evidence type="ECO:0000313" key="6">
    <source>
        <dbReference type="EMBL" id="KAF3504761.1"/>
    </source>
</evidence>
<evidence type="ECO:0000256" key="2">
    <source>
        <dbReference type="ARBA" id="ARBA00022771"/>
    </source>
</evidence>
<evidence type="ECO:0000256" key="3">
    <source>
        <dbReference type="ARBA" id="ARBA00022833"/>
    </source>
</evidence>
<dbReference type="GO" id="GO:0008270">
    <property type="term" value="F:zinc ion binding"/>
    <property type="evidence" value="ECO:0007669"/>
    <property type="project" value="UniProtKB-KW"/>
</dbReference>
<dbReference type="SMART" id="SM00575">
    <property type="entry name" value="ZnF_PMZ"/>
    <property type="match status" value="1"/>
</dbReference>
<protein>
    <recommendedName>
        <fullName evidence="5">SWIM-type domain-containing protein</fullName>
    </recommendedName>
</protein>
<accession>A0A8S9NRB9</accession>
<dbReference type="Proteomes" id="UP000712600">
    <property type="component" value="Unassembled WGS sequence"/>
</dbReference>
<dbReference type="Pfam" id="PF04434">
    <property type="entry name" value="SWIM"/>
    <property type="match status" value="1"/>
</dbReference>
<feature type="domain" description="SWIM-type" evidence="5">
    <location>
        <begin position="11"/>
        <end position="52"/>
    </location>
</feature>
<evidence type="ECO:0000259" key="5">
    <source>
        <dbReference type="PROSITE" id="PS50966"/>
    </source>
</evidence>
<proteinExistence type="predicted"/>